<dbReference type="Gene3D" id="1.10.10.10">
    <property type="entry name" value="Winged helix-like DNA-binding domain superfamily/Winged helix DNA-binding domain"/>
    <property type="match status" value="1"/>
</dbReference>
<dbReference type="SUPFAM" id="SSF53850">
    <property type="entry name" value="Periplasmic binding protein-like II"/>
    <property type="match status" value="1"/>
</dbReference>
<organism evidence="6 9">
    <name type="scientific">Vandammella animalimorsus</name>
    <dbReference type="NCBI Taxonomy" id="2029117"/>
    <lineage>
        <taxon>Bacteria</taxon>
        <taxon>Pseudomonadati</taxon>
        <taxon>Pseudomonadota</taxon>
        <taxon>Betaproteobacteria</taxon>
        <taxon>Burkholderiales</taxon>
        <taxon>Comamonadaceae</taxon>
        <taxon>Vandammella</taxon>
    </lineage>
</organism>
<dbReference type="Pfam" id="PF00126">
    <property type="entry name" value="HTH_1"/>
    <property type="match status" value="1"/>
</dbReference>
<dbReference type="Pfam" id="PF03466">
    <property type="entry name" value="LysR_substrate"/>
    <property type="match status" value="1"/>
</dbReference>
<dbReference type="InterPro" id="IPR000847">
    <property type="entry name" value="LysR_HTH_N"/>
</dbReference>
<sequence>MDLNGLSLLVDIIDSGNLSRAARKLGMSRANISKRLNHFEKSLGVELLKRSTRQLEATALGRQLYAHGKKIRHELMAAEESLQSLGKDLGGTVRLSVPIGYGQHTMATWLMEFMRLYPQVTLEVIFDNAIEDLIKGAVDFSIRVMGDAPSNLVAHNLGAVEYVACAAPDLLKGQDAVRTLSQLRRLPLITSELTGEKLKLAGQSESIRTRLMSANFFFLRDAVLQGLGAGLVPVYMVASEISSGQLYQLPIPQRDLDFLRSNLYLLHLPSRYQTKTQKTLIEFLCRKAQAVAAVQKASPARGKNARALIGKPHGKKPVAPS</sequence>
<reference evidence="8 9" key="1">
    <citation type="submission" date="2017-08" db="EMBL/GenBank/DDBJ databases">
        <title>WGS of Clinical strains of the CDC Group NO-1 linked to zoonotic infections in humans.</title>
        <authorList>
            <person name="Bernier A.-M."/>
            <person name="Bernard K."/>
        </authorList>
    </citation>
    <scope>NUCLEOTIDE SEQUENCE [LARGE SCALE GENOMIC DNA]</scope>
    <source>
        <strain evidence="6 9">NML03-0146</strain>
        <strain evidence="7 8">NML91-0035</strain>
    </source>
</reference>
<dbReference type="AlphaFoldDB" id="A0A2A2AD30"/>
<name>A0A2A2AD30_9BURK</name>
<dbReference type="Gene3D" id="3.40.190.290">
    <property type="match status" value="1"/>
</dbReference>
<dbReference type="SUPFAM" id="SSF46785">
    <property type="entry name" value="Winged helix' DNA-binding domain"/>
    <property type="match status" value="1"/>
</dbReference>
<dbReference type="PROSITE" id="PS50931">
    <property type="entry name" value="HTH_LYSR"/>
    <property type="match status" value="1"/>
</dbReference>
<keyword evidence="2" id="KW-0805">Transcription regulation</keyword>
<dbReference type="InterPro" id="IPR005119">
    <property type="entry name" value="LysR_subst-bd"/>
</dbReference>
<dbReference type="GO" id="GO:0006351">
    <property type="term" value="P:DNA-templated transcription"/>
    <property type="evidence" value="ECO:0007669"/>
    <property type="project" value="TreeGrafter"/>
</dbReference>
<feature type="domain" description="HTH lysR-type" evidence="5">
    <location>
        <begin position="1"/>
        <end position="58"/>
    </location>
</feature>
<dbReference type="GeneID" id="93874260"/>
<dbReference type="InterPro" id="IPR058163">
    <property type="entry name" value="LysR-type_TF_proteobact-type"/>
</dbReference>
<comment type="similarity">
    <text evidence="1">Belongs to the LysR transcriptional regulatory family.</text>
</comment>
<proteinExistence type="inferred from homology"/>
<evidence type="ECO:0000256" key="4">
    <source>
        <dbReference type="ARBA" id="ARBA00023163"/>
    </source>
</evidence>
<accession>A0A2A2T596</accession>
<dbReference type="EMBL" id="NSJF01000002">
    <property type="protein sequence ID" value="PAT35489.1"/>
    <property type="molecule type" value="Genomic_DNA"/>
</dbReference>
<dbReference type="Proteomes" id="UP000217780">
    <property type="component" value="Unassembled WGS sequence"/>
</dbReference>
<dbReference type="RefSeq" id="WP_095543636.1">
    <property type="nucleotide sequence ID" value="NZ_NSJC01000039.1"/>
</dbReference>
<dbReference type="PANTHER" id="PTHR30537">
    <property type="entry name" value="HTH-TYPE TRANSCRIPTIONAL REGULATOR"/>
    <property type="match status" value="1"/>
</dbReference>
<dbReference type="InterPro" id="IPR036390">
    <property type="entry name" value="WH_DNA-bd_sf"/>
</dbReference>
<accession>A0A2A2AD30</accession>
<evidence type="ECO:0000313" key="7">
    <source>
        <dbReference type="EMBL" id="PAX16720.1"/>
    </source>
</evidence>
<evidence type="ECO:0000256" key="2">
    <source>
        <dbReference type="ARBA" id="ARBA00023015"/>
    </source>
</evidence>
<evidence type="ECO:0000313" key="9">
    <source>
        <dbReference type="Proteomes" id="UP000217999"/>
    </source>
</evidence>
<evidence type="ECO:0000259" key="5">
    <source>
        <dbReference type="PROSITE" id="PS50931"/>
    </source>
</evidence>
<evidence type="ECO:0000313" key="8">
    <source>
        <dbReference type="Proteomes" id="UP000217780"/>
    </source>
</evidence>
<dbReference type="GO" id="GO:0003700">
    <property type="term" value="F:DNA-binding transcription factor activity"/>
    <property type="evidence" value="ECO:0007669"/>
    <property type="project" value="InterPro"/>
</dbReference>
<dbReference type="PANTHER" id="PTHR30537:SF5">
    <property type="entry name" value="HTH-TYPE TRANSCRIPTIONAL ACTIVATOR TTDR-RELATED"/>
    <property type="match status" value="1"/>
</dbReference>
<protein>
    <submittedName>
        <fullName evidence="6">LysR family transcriptional regulator</fullName>
    </submittedName>
</protein>
<keyword evidence="3" id="KW-0238">DNA-binding</keyword>
<keyword evidence="4" id="KW-0804">Transcription</keyword>
<evidence type="ECO:0000313" key="6">
    <source>
        <dbReference type="EMBL" id="PAT35489.1"/>
    </source>
</evidence>
<dbReference type="CDD" id="cd08422">
    <property type="entry name" value="PBP2_CrgA_like"/>
    <property type="match status" value="1"/>
</dbReference>
<dbReference type="EMBL" id="NTBI01000006">
    <property type="protein sequence ID" value="PAX16720.1"/>
    <property type="molecule type" value="Genomic_DNA"/>
</dbReference>
<evidence type="ECO:0000256" key="1">
    <source>
        <dbReference type="ARBA" id="ARBA00009437"/>
    </source>
</evidence>
<gene>
    <name evidence="6" type="ORF">CK620_03530</name>
    <name evidence="7" type="ORF">CLI92_07390</name>
</gene>
<evidence type="ECO:0000256" key="3">
    <source>
        <dbReference type="ARBA" id="ARBA00023125"/>
    </source>
</evidence>
<dbReference type="Proteomes" id="UP000217999">
    <property type="component" value="Unassembled WGS sequence"/>
</dbReference>
<dbReference type="InterPro" id="IPR036388">
    <property type="entry name" value="WH-like_DNA-bd_sf"/>
</dbReference>
<dbReference type="GO" id="GO:0043565">
    <property type="term" value="F:sequence-specific DNA binding"/>
    <property type="evidence" value="ECO:0007669"/>
    <property type="project" value="TreeGrafter"/>
</dbReference>
<comment type="caution">
    <text evidence="6">The sequence shown here is derived from an EMBL/GenBank/DDBJ whole genome shotgun (WGS) entry which is preliminary data.</text>
</comment>